<dbReference type="AlphaFoldDB" id="A0AAJ6G7D6"/>
<accession>A0AAJ6G7D6</accession>
<gene>
    <name evidence="1" type="ORF">NEH99_06530</name>
</gene>
<evidence type="ECO:0000313" key="1">
    <source>
        <dbReference type="EMBL" id="WIH93948.1"/>
    </source>
</evidence>
<organism evidence="1 2">
    <name type="scientific">Brachyspira pilosicoli</name>
    <name type="common">Serpulina pilosicoli</name>
    <dbReference type="NCBI Taxonomy" id="52584"/>
    <lineage>
        <taxon>Bacteria</taxon>
        <taxon>Pseudomonadati</taxon>
        <taxon>Spirochaetota</taxon>
        <taxon>Spirochaetia</taxon>
        <taxon>Brachyspirales</taxon>
        <taxon>Brachyspiraceae</taxon>
        <taxon>Brachyspira</taxon>
    </lineage>
</organism>
<reference evidence="1" key="1">
    <citation type="submission" date="2022-06" db="EMBL/GenBank/DDBJ databases">
        <title>Brachyspira pilosicoli from pigs in Switzerland.</title>
        <authorList>
            <person name="Schmitt S."/>
            <person name="Arnold M."/>
            <person name="Rossano A."/>
            <person name="Perreten V."/>
        </authorList>
    </citation>
    <scope>NUCLEOTIDE SEQUENCE</scope>
    <source>
        <strain evidence="1">MEI4028</strain>
    </source>
</reference>
<name>A0AAJ6G7D6_BRAPL</name>
<evidence type="ECO:0000313" key="2">
    <source>
        <dbReference type="Proteomes" id="UP001242021"/>
    </source>
</evidence>
<evidence type="ECO:0008006" key="3">
    <source>
        <dbReference type="Google" id="ProtNLM"/>
    </source>
</evidence>
<protein>
    <recommendedName>
        <fullName evidence="3">Dynein heavy chain</fullName>
    </recommendedName>
</protein>
<dbReference type="RefSeq" id="WP_284602294.1">
    <property type="nucleotide sequence ID" value="NZ_CP098752.1"/>
</dbReference>
<proteinExistence type="predicted"/>
<dbReference type="Proteomes" id="UP001242021">
    <property type="component" value="Chromosome"/>
</dbReference>
<dbReference type="EMBL" id="CP098754">
    <property type="protein sequence ID" value="WIH93948.1"/>
    <property type="molecule type" value="Genomic_DNA"/>
</dbReference>
<sequence length="292" mass="33613">MKNFITITLLTFIIILTSNIKSYSQEIGNFYFLYGNENNDKAIMYLQVFNDNDVNGYYYTSNNESFDFEGKIQGNELDIQLKDKDYNDVGTIKGSLSYDLIFEGKRNSKKIKLSLANTKINKARIYKTDTYIYGQSLLFQFDSNVLNKAMEEYNYYGFYNITYLDDNIIIFKILGAGERSAGVGFIAFSINDGKHIAIEDFLNIKDPNLIAKCKYFYEKGVNFQDLSYCCSFNITPHGKITLLYDPGTTIIYGDEFEGGSSYVTPGEINQEYTFEELKPYLKKNSALDYLFN</sequence>